<dbReference type="Proteomes" id="UP000015346">
    <property type="component" value="Unassembled WGS sequence"/>
</dbReference>
<evidence type="ECO:0000313" key="3">
    <source>
        <dbReference type="EMBL" id="EPX87250.1"/>
    </source>
</evidence>
<dbReference type="InterPro" id="IPR054612">
    <property type="entry name" value="Phage_capsid-like_C"/>
</dbReference>
<sequence length="393" mass="41709">MTTPETGAGTVMSPDLEIKTAVQALATEFRGFAEDVAHRLAQQESRMTRLDTRAAFAARRPVLSAEAPAAPHQKAFEAYVRRGDESALRELMAPPEGKALSTAVAADGGVLVTPRTAETIRTILASTASIRSLATVVKVEGGSYDVLIDRGEMGAGWATETGPQGETATGTLEKITIPLHELAAQPKASQRLLDDAAFDVEGWLAGRIAERFARAESAAFVTGDGVDKPRGFLAYPAVPDADWAWGSIGYVPTGVAGGLTDIDPVVDLVYALPAAYRSGAAFVMNSKTTAVLRKLKDADGRFLWSDGIAAGEPPRLMGYRVLVCEDMPDIAPGSLSVAFGNFAQGYTIAERPDLRILRDPFSAKPHVLFYATRRVGGAVTDFAAIKLLRFAAS</sequence>
<keyword evidence="4" id="KW-1185">Reference proteome</keyword>
<dbReference type="Gene3D" id="3.30.2400.10">
    <property type="entry name" value="Major capsid protein gp5"/>
    <property type="match status" value="1"/>
</dbReference>
<comment type="subcellular location">
    <subcellularLocation>
        <location evidence="1">Virion</location>
    </subcellularLocation>
</comment>
<comment type="caution">
    <text evidence="3">The sequence shown here is derived from an EMBL/GenBank/DDBJ whole genome shotgun (WGS) entry which is preliminary data.</text>
</comment>
<dbReference type="Gene3D" id="3.30.2320.10">
    <property type="entry name" value="hypothetical protein PF0899 domain"/>
    <property type="match status" value="1"/>
</dbReference>
<organism evidence="3 4">
    <name type="scientific">Rubellimicrobium thermophilum DSM 16684</name>
    <dbReference type="NCBI Taxonomy" id="1123069"/>
    <lineage>
        <taxon>Bacteria</taxon>
        <taxon>Pseudomonadati</taxon>
        <taxon>Pseudomonadota</taxon>
        <taxon>Alphaproteobacteria</taxon>
        <taxon>Rhodobacterales</taxon>
        <taxon>Roseobacteraceae</taxon>
        <taxon>Rubellimicrobium</taxon>
    </lineage>
</organism>
<dbReference type="OrthoDB" id="9786516at2"/>
<dbReference type="PATRIC" id="fig|1123069.3.peg.618"/>
<evidence type="ECO:0000256" key="1">
    <source>
        <dbReference type="ARBA" id="ARBA00004328"/>
    </source>
</evidence>
<evidence type="ECO:0000313" key="4">
    <source>
        <dbReference type="Proteomes" id="UP000015346"/>
    </source>
</evidence>
<proteinExistence type="predicted"/>
<feature type="domain" description="Phage capsid-like C-terminal" evidence="2">
    <location>
        <begin position="108"/>
        <end position="390"/>
    </location>
</feature>
<dbReference type="NCBIfam" id="TIGR01554">
    <property type="entry name" value="major_cap_HK97"/>
    <property type="match status" value="1"/>
</dbReference>
<accession>S9SAT8</accession>
<dbReference type="HOGENOM" id="CLU_041417_0_0_5"/>
<evidence type="ECO:0000259" key="2">
    <source>
        <dbReference type="Pfam" id="PF05065"/>
    </source>
</evidence>
<reference evidence="3 4" key="1">
    <citation type="journal article" date="2013" name="Stand. Genomic Sci.">
        <title>Genome sequence of the reddish-pigmented Rubellimicrobium thermophilum type strain (DSM 16684(T)), a member of the Roseobacter clade.</title>
        <authorList>
            <person name="Fiebig A."/>
            <person name="Riedel T."/>
            <person name="Gronow S."/>
            <person name="Petersen J."/>
            <person name="Klenk H.P."/>
            <person name="Goker M."/>
        </authorList>
    </citation>
    <scope>NUCLEOTIDE SEQUENCE [LARGE SCALE GENOMIC DNA]</scope>
    <source>
        <strain evidence="3 4">DSM 16684</strain>
    </source>
</reference>
<gene>
    <name evidence="3" type="ORF">ruthe_00648</name>
</gene>
<dbReference type="RefSeq" id="WP_021096754.1">
    <property type="nucleotide sequence ID" value="NZ_KE557320.1"/>
</dbReference>
<name>S9SAT8_9RHOB</name>
<protein>
    <submittedName>
        <fullName evidence="3">Phage major capsid protein, HK97 family</fullName>
    </submittedName>
</protein>
<dbReference type="Pfam" id="PF05065">
    <property type="entry name" value="Phage_capsid"/>
    <property type="match status" value="1"/>
</dbReference>
<dbReference type="InterPro" id="IPR024455">
    <property type="entry name" value="Phage_capsid"/>
</dbReference>
<dbReference type="SUPFAM" id="SSF56563">
    <property type="entry name" value="Major capsid protein gp5"/>
    <property type="match status" value="1"/>
</dbReference>
<dbReference type="AlphaFoldDB" id="S9SAT8"/>
<dbReference type="STRING" id="1123069.ruthe_00648"/>
<dbReference type="EMBL" id="AOLV01000008">
    <property type="protein sequence ID" value="EPX87250.1"/>
    <property type="molecule type" value="Genomic_DNA"/>
</dbReference>